<evidence type="ECO:0000259" key="1">
    <source>
        <dbReference type="Pfam" id="PF01208"/>
    </source>
</evidence>
<dbReference type="Pfam" id="PF01208">
    <property type="entry name" value="URO-D"/>
    <property type="match status" value="1"/>
</dbReference>
<dbReference type="InterPro" id="IPR052024">
    <property type="entry name" value="Methanogen_methyltrans"/>
</dbReference>
<dbReference type="InterPro" id="IPR038071">
    <property type="entry name" value="UROD/MetE-like_sf"/>
</dbReference>
<dbReference type="OrthoDB" id="7375127at2"/>
<dbReference type="GO" id="GO:0004853">
    <property type="term" value="F:uroporphyrinogen decarboxylase activity"/>
    <property type="evidence" value="ECO:0007669"/>
    <property type="project" value="InterPro"/>
</dbReference>
<dbReference type="GO" id="GO:0006779">
    <property type="term" value="P:porphyrin-containing compound biosynthetic process"/>
    <property type="evidence" value="ECO:0007669"/>
    <property type="project" value="InterPro"/>
</dbReference>
<proteinExistence type="predicted"/>
<evidence type="ECO:0000313" key="3">
    <source>
        <dbReference type="Proteomes" id="UP000029409"/>
    </source>
</evidence>
<feature type="domain" description="Uroporphyrinogen decarboxylase (URO-D)" evidence="1">
    <location>
        <begin position="29"/>
        <end position="337"/>
    </location>
</feature>
<dbReference type="AlphaFoldDB" id="A0A089HKH8"/>
<name>A0A089HKH8_PAEDU</name>
<evidence type="ECO:0000313" key="2">
    <source>
        <dbReference type="EMBL" id="AIQ11617.1"/>
    </source>
</evidence>
<dbReference type="Proteomes" id="UP000029409">
    <property type="component" value="Chromosome"/>
</dbReference>
<dbReference type="Gene3D" id="3.20.20.210">
    <property type="match status" value="1"/>
</dbReference>
<dbReference type="STRING" id="44251.PDUR_06390"/>
<dbReference type="eggNOG" id="COG0407">
    <property type="taxonomic scope" value="Bacteria"/>
</dbReference>
<protein>
    <submittedName>
        <fullName evidence="2">Uroporphyrinogen-III decarboxylase</fullName>
    </submittedName>
</protein>
<dbReference type="KEGG" id="pdu:PDUR_06390"/>
<dbReference type="PANTHER" id="PTHR47099">
    <property type="entry name" value="METHYLCOBAMIDE:COM METHYLTRANSFERASE MTBA"/>
    <property type="match status" value="1"/>
</dbReference>
<accession>A0A089HKH8</accession>
<gene>
    <name evidence="2" type="ORF">PDUR_06390</name>
</gene>
<dbReference type="InterPro" id="IPR000257">
    <property type="entry name" value="Uroporphyrinogen_deCOase"/>
</dbReference>
<keyword evidence="3" id="KW-1185">Reference proteome</keyword>
<dbReference type="RefSeq" id="WP_042205511.1">
    <property type="nucleotide sequence ID" value="NZ_CP009288.1"/>
</dbReference>
<dbReference type="EMBL" id="CP009288">
    <property type="protein sequence ID" value="AIQ11617.1"/>
    <property type="molecule type" value="Genomic_DNA"/>
</dbReference>
<organism evidence="2 3">
    <name type="scientific">Paenibacillus durus</name>
    <name type="common">Paenibacillus azotofixans</name>
    <dbReference type="NCBI Taxonomy" id="44251"/>
    <lineage>
        <taxon>Bacteria</taxon>
        <taxon>Bacillati</taxon>
        <taxon>Bacillota</taxon>
        <taxon>Bacilli</taxon>
        <taxon>Bacillales</taxon>
        <taxon>Paenibacillaceae</taxon>
        <taxon>Paenibacillus</taxon>
    </lineage>
</organism>
<dbReference type="PANTHER" id="PTHR47099:SF1">
    <property type="entry name" value="METHYLCOBAMIDE:COM METHYLTRANSFERASE MTBA"/>
    <property type="match status" value="1"/>
</dbReference>
<dbReference type="SUPFAM" id="SSF51726">
    <property type="entry name" value="UROD/MetE-like"/>
    <property type="match status" value="1"/>
</dbReference>
<sequence length="344" mass="38374">MSEWSKQDRFNAILSGERADRPIVSGWRHFIDKEQNADDLAETTIAFTKKYDWDWVKINPRATYLAEAWGNQYDFHDYQTVFPRQETTAVPAGANLWDLDVKKAADSTPLLEQLEAVRMIRQGLPDTPLIQTVFSPLTVLLFIVGRSAYVTKTVFGIENPVTLESLFTEHRAAAHHALHVISLTLADYVKELQHAGSDGLFYAVTGTAHPGLFSEAMFNEFSRPYDSIVLEAASYGKNVLHTCGAHAQPERFNDYRIDGISWDTKAEGNPDLDAALTATKVGGVDHALFAVNDIAEIKQQAGEALSLMKDQPFILAPNCAIPLNVTDEALEQFKKSVFEKETRV</sequence>
<reference evidence="2 3" key="1">
    <citation type="submission" date="2014-08" db="EMBL/GenBank/DDBJ databases">
        <title>Comparative genomics of the Paenibacillus odorifer group.</title>
        <authorList>
            <person name="den Bakker H.C."/>
            <person name="Tsai Y.-C."/>
            <person name="Martin N."/>
            <person name="Korlach J."/>
            <person name="Wiedmann M."/>
        </authorList>
    </citation>
    <scope>NUCLEOTIDE SEQUENCE [LARGE SCALE GENOMIC DNA]</scope>
    <source>
        <strain evidence="2 3">DSM 1735</strain>
    </source>
</reference>